<evidence type="ECO:0000313" key="1">
    <source>
        <dbReference type="EMBL" id="GAA5796821.1"/>
    </source>
</evidence>
<reference evidence="1 2" key="1">
    <citation type="submission" date="2024-04" db="EMBL/GenBank/DDBJ databases">
        <title>genome sequences of Mucor flavus KT1a and Helicostylum pulchrum KT1b strains isolation_sourced from the surface of a dry-aged beef.</title>
        <authorList>
            <person name="Toyotome T."/>
            <person name="Hosono M."/>
            <person name="Torimaru M."/>
            <person name="Fukuda K."/>
            <person name="Mikami N."/>
        </authorList>
    </citation>
    <scope>NUCLEOTIDE SEQUENCE [LARGE SCALE GENOMIC DNA]</scope>
    <source>
        <strain evidence="1 2">KT1b</strain>
    </source>
</reference>
<comment type="caution">
    <text evidence="1">The sequence shown here is derived from an EMBL/GenBank/DDBJ whole genome shotgun (WGS) entry which is preliminary data.</text>
</comment>
<evidence type="ECO:0000313" key="2">
    <source>
        <dbReference type="Proteomes" id="UP001476247"/>
    </source>
</evidence>
<dbReference type="Proteomes" id="UP001476247">
    <property type="component" value="Unassembled WGS sequence"/>
</dbReference>
<dbReference type="EMBL" id="BAABUJ010000007">
    <property type="protein sequence ID" value="GAA5796821.1"/>
    <property type="molecule type" value="Genomic_DNA"/>
</dbReference>
<accession>A0ABP9XPT8</accession>
<organism evidence="1 2">
    <name type="scientific">Helicostylum pulchrum</name>
    <dbReference type="NCBI Taxonomy" id="562976"/>
    <lineage>
        <taxon>Eukaryota</taxon>
        <taxon>Fungi</taxon>
        <taxon>Fungi incertae sedis</taxon>
        <taxon>Mucoromycota</taxon>
        <taxon>Mucoromycotina</taxon>
        <taxon>Mucoromycetes</taxon>
        <taxon>Mucorales</taxon>
        <taxon>Mucorineae</taxon>
        <taxon>Mucoraceae</taxon>
        <taxon>Helicostylum</taxon>
    </lineage>
</organism>
<sequence>MSNKMNLIQAVLAEFKDDDCEIQNCDELVTEAENVNDDQDADAEESSVEATRGLPSFIETVSCYERIEALAALFEKEFPVGKSFLDKEDARFQIQKISRANNILFETIRSNEKYVKKRYKYFGSYRTGRKDGEGNVT</sequence>
<keyword evidence="2" id="KW-1185">Reference proteome</keyword>
<gene>
    <name evidence="1" type="ORF">HPULCUR_002199</name>
</gene>
<name>A0ABP9XPT8_9FUNG</name>
<protein>
    <submittedName>
        <fullName evidence="1">Uncharacterized protein</fullName>
    </submittedName>
</protein>
<proteinExistence type="predicted"/>